<comment type="caution">
    <text evidence="1">The sequence shown here is derived from an EMBL/GenBank/DDBJ whole genome shotgun (WGS) entry which is preliminary data.</text>
</comment>
<reference evidence="1 2" key="1">
    <citation type="submission" date="2019-03" db="EMBL/GenBank/DDBJ databases">
        <authorList>
            <person name="Kim M.K.M."/>
        </authorList>
    </citation>
    <scope>NUCLEOTIDE SEQUENCE [LARGE SCALE GENOMIC DNA]</scope>
    <source>
        <strain evidence="1 2">17J68-15</strain>
    </source>
</reference>
<dbReference type="GO" id="GO:0003677">
    <property type="term" value="F:DNA binding"/>
    <property type="evidence" value="ECO:0007669"/>
    <property type="project" value="UniProtKB-KW"/>
</dbReference>
<organism evidence="1 2">
    <name type="scientific">Flaviaesturariibacter aridisoli</name>
    <dbReference type="NCBI Taxonomy" id="2545761"/>
    <lineage>
        <taxon>Bacteria</taxon>
        <taxon>Pseudomonadati</taxon>
        <taxon>Bacteroidota</taxon>
        <taxon>Chitinophagia</taxon>
        <taxon>Chitinophagales</taxon>
        <taxon>Chitinophagaceae</taxon>
        <taxon>Flaviaestuariibacter</taxon>
    </lineage>
</organism>
<dbReference type="Pfam" id="PF06224">
    <property type="entry name" value="AlkZ-like"/>
    <property type="match status" value="1"/>
</dbReference>
<keyword evidence="2" id="KW-1185">Reference proteome</keyword>
<gene>
    <name evidence="1" type="ORF">E0486_14735</name>
</gene>
<name>A0A4R4DW79_9BACT</name>
<sequence length="354" mass="38623">MPVSSLSQQRLTSLHLLQSVASGPAELVSSLAALQAQDYAMSLWAVGRRTGNTRAQVEAALDAGQIIRTHLLRPTWHLVAAADLRWLLRLSGPVVLRAITATGRQFGLEATQVRRAANIFERELAGNALTREELRIHLTAARISTDEHRMAHLLMHAELEGLICSGPRRGRLGTYMLLDERVPDGTIRFGADEALAELARRFFKTRGPASAADFQWWSGLPAASVRKALLFLEKELEPWPGGSTPLYWMPAAPLPASAPLLLPAFDEFLISYRDRSAQLDDAHRSLALTVNGIFRPVVVADGQVRGTWKAGTGRSGTQVTVQWFPGAKPPGQRALAAALKAYAGFLERPVALIP</sequence>
<dbReference type="RefSeq" id="WP_131853119.1">
    <property type="nucleotide sequence ID" value="NZ_SKFH01000030.1"/>
</dbReference>
<evidence type="ECO:0000313" key="1">
    <source>
        <dbReference type="EMBL" id="TCZ68080.1"/>
    </source>
</evidence>
<dbReference type="EMBL" id="SKFH01000030">
    <property type="protein sequence ID" value="TCZ68080.1"/>
    <property type="molecule type" value="Genomic_DNA"/>
</dbReference>
<accession>A0A4R4DW79</accession>
<dbReference type="PANTHER" id="PTHR38479">
    <property type="entry name" value="LMO0824 PROTEIN"/>
    <property type="match status" value="1"/>
</dbReference>
<dbReference type="Proteomes" id="UP000295164">
    <property type="component" value="Unassembled WGS sequence"/>
</dbReference>
<dbReference type="InterPro" id="IPR009351">
    <property type="entry name" value="AlkZ-like"/>
</dbReference>
<dbReference type="PANTHER" id="PTHR38479:SF2">
    <property type="entry name" value="WINGED HELIX DNA-BINDING DOMAIN-CONTAINING PROTEIN"/>
    <property type="match status" value="1"/>
</dbReference>
<keyword evidence="1" id="KW-0238">DNA-binding</keyword>
<evidence type="ECO:0000313" key="2">
    <source>
        <dbReference type="Proteomes" id="UP000295164"/>
    </source>
</evidence>
<protein>
    <submittedName>
        <fullName evidence="1">Winged helix DNA-binding domain-containing protein</fullName>
    </submittedName>
</protein>
<proteinExistence type="predicted"/>
<dbReference type="OrthoDB" id="2210247at2"/>
<dbReference type="AlphaFoldDB" id="A0A4R4DW79"/>